<name>W7MBJ9_GIBM7</name>
<gene>
    <name evidence="2" type="ORF">FVEG_15764</name>
</gene>
<dbReference type="Pfam" id="PF12937">
    <property type="entry name" value="F-box-like"/>
    <property type="match status" value="1"/>
</dbReference>
<dbReference type="EMBL" id="DS022248">
    <property type="protein sequence ID" value="EWG44975.1"/>
    <property type="molecule type" value="Genomic_DNA"/>
</dbReference>
<keyword evidence="3" id="KW-1185">Reference proteome</keyword>
<evidence type="ECO:0000259" key="1">
    <source>
        <dbReference type="Pfam" id="PF12937"/>
    </source>
</evidence>
<sequence>MGLITLPQELLAEVFSLDDGLSRRDLKSLRLTCRQLSTEASRILFYQIRVSPLLQDFQHFFEFSRSLLACLVRVLVWEELAFDSIDFRSHPLQIQRNPELYAEDACLQFPLRMPET</sequence>
<protein>
    <recommendedName>
        <fullName evidence="1">F-box domain-containing protein</fullName>
    </recommendedName>
</protein>
<proteinExistence type="predicted"/>
<dbReference type="SUPFAM" id="SSF81383">
    <property type="entry name" value="F-box domain"/>
    <property type="match status" value="1"/>
</dbReference>
<dbReference type="Proteomes" id="UP000009096">
    <property type="component" value="Chromosome 2"/>
</dbReference>
<reference evidence="2 3" key="1">
    <citation type="journal article" date="2010" name="Nature">
        <title>Comparative genomics reveals mobile pathogenicity chromosomes in Fusarium.</title>
        <authorList>
            <person name="Ma L.J."/>
            <person name="van der Does H.C."/>
            <person name="Borkovich K.A."/>
            <person name="Coleman J.J."/>
            <person name="Daboussi M.J."/>
            <person name="Di Pietro A."/>
            <person name="Dufresne M."/>
            <person name="Freitag M."/>
            <person name="Grabherr M."/>
            <person name="Henrissat B."/>
            <person name="Houterman P.M."/>
            <person name="Kang S."/>
            <person name="Shim W.B."/>
            <person name="Woloshuk C."/>
            <person name="Xie X."/>
            <person name="Xu J.R."/>
            <person name="Antoniw J."/>
            <person name="Baker S.E."/>
            <person name="Bluhm B.H."/>
            <person name="Breakspear A."/>
            <person name="Brown D.W."/>
            <person name="Butchko R.A."/>
            <person name="Chapman S."/>
            <person name="Coulson R."/>
            <person name="Coutinho P.M."/>
            <person name="Danchin E.G."/>
            <person name="Diener A."/>
            <person name="Gale L.R."/>
            <person name="Gardiner D.M."/>
            <person name="Goff S."/>
            <person name="Hammond-Kosack K.E."/>
            <person name="Hilburn K."/>
            <person name="Hua-Van A."/>
            <person name="Jonkers W."/>
            <person name="Kazan K."/>
            <person name="Kodira C.D."/>
            <person name="Koehrsen M."/>
            <person name="Kumar L."/>
            <person name="Lee Y.H."/>
            <person name="Li L."/>
            <person name="Manners J.M."/>
            <person name="Miranda-Saavedra D."/>
            <person name="Mukherjee M."/>
            <person name="Park G."/>
            <person name="Park J."/>
            <person name="Park S.Y."/>
            <person name="Proctor R.H."/>
            <person name="Regev A."/>
            <person name="Ruiz-Roldan M.C."/>
            <person name="Sain D."/>
            <person name="Sakthikumar S."/>
            <person name="Sykes S."/>
            <person name="Schwartz D.C."/>
            <person name="Turgeon B.G."/>
            <person name="Wapinski I."/>
            <person name="Yoder O."/>
            <person name="Young S."/>
            <person name="Zeng Q."/>
            <person name="Zhou S."/>
            <person name="Galagan J."/>
            <person name="Cuomo C.A."/>
            <person name="Kistler H.C."/>
            <person name="Rep M."/>
        </authorList>
    </citation>
    <scope>NUCLEOTIDE SEQUENCE [LARGE SCALE GENOMIC DNA]</scope>
    <source>
        <strain evidence="3">M3125 / FGSC 7600</strain>
    </source>
</reference>
<dbReference type="GeneID" id="30072640"/>
<dbReference type="AlphaFoldDB" id="W7MBJ9"/>
<evidence type="ECO:0000313" key="3">
    <source>
        <dbReference type="Proteomes" id="UP000009096"/>
    </source>
</evidence>
<dbReference type="KEGG" id="fvr:FVEG_15764"/>
<dbReference type="VEuPathDB" id="FungiDB:FVEG_15764"/>
<organism evidence="2 3">
    <name type="scientific">Gibberella moniliformis (strain M3125 / FGSC 7600)</name>
    <name type="common">Maize ear and stalk rot fungus</name>
    <name type="synonym">Fusarium verticillioides</name>
    <dbReference type="NCBI Taxonomy" id="334819"/>
    <lineage>
        <taxon>Eukaryota</taxon>
        <taxon>Fungi</taxon>
        <taxon>Dikarya</taxon>
        <taxon>Ascomycota</taxon>
        <taxon>Pezizomycotina</taxon>
        <taxon>Sordariomycetes</taxon>
        <taxon>Hypocreomycetidae</taxon>
        <taxon>Hypocreales</taxon>
        <taxon>Nectriaceae</taxon>
        <taxon>Fusarium</taxon>
        <taxon>Fusarium fujikuroi species complex</taxon>
    </lineage>
</organism>
<evidence type="ECO:0000313" key="2">
    <source>
        <dbReference type="EMBL" id="EWG44975.1"/>
    </source>
</evidence>
<accession>W7MBJ9</accession>
<dbReference type="EMBL" id="CM000579">
    <property type="protein sequence ID" value="EWG44975.1"/>
    <property type="molecule type" value="Genomic_DNA"/>
</dbReference>
<dbReference type="RefSeq" id="XP_018751166.1">
    <property type="nucleotide sequence ID" value="XM_018904956.1"/>
</dbReference>
<dbReference type="InterPro" id="IPR001810">
    <property type="entry name" value="F-box_dom"/>
</dbReference>
<feature type="domain" description="F-box" evidence="1">
    <location>
        <begin position="5"/>
        <end position="45"/>
    </location>
</feature>
<dbReference type="OrthoDB" id="5427399at2759"/>
<dbReference type="InterPro" id="IPR036047">
    <property type="entry name" value="F-box-like_dom_sf"/>
</dbReference>